<accession>A0A9W6YJZ8</accession>
<dbReference type="OrthoDB" id="166451at2759"/>
<organism evidence="1 2">
    <name type="scientific">Phytophthora fragariaefolia</name>
    <dbReference type="NCBI Taxonomy" id="1490495"/>
    <lineage>
        <taxon>Eukaryota</taxon>
        <taxon>Sar</taxon>
        <taxon>Stramenopiles</taxon>
        <taxon>Oomycota</taxon>
        <taxon>Peronosporomycetes</taxon>
        <taxon>Peronosporales</taxon>
        <taxon>Peronosporaceae</taxon>
        <taxon>Phytophthora</taxon>
    </lineage>
</organism>
<comment type="caution">
    <text evidence="1">The sequence shown here is derived from an EMBL/GenBank/DDBJ whole genome shotgun (WGS) entry which is preliminary data.</text>
</comment>
<evidence type="ECO:0000313" key="1">
    <source>
        <dbReference type="EMBL" id="GMG18009.1"/>
    </source>
</evidence>
<dbReference type="EMBL" id="BSXT01019190">
    <property type="protein sequence ID" value="GMG18009.1"/>
    <property type="molecule type" value="Genomic_DNA"/>
</dbReference>
<dbReference type="Proteomes" id="UP001165121">
    <property type="component" value="Unassembled WGS sequence"/>
</dbReference>
<protein>
    <submittedName>
        <fullName evidence="1">Unnamed protein product</fullName>
    </submittedName>
</protein>
<reference evidence="1" key="1">
    <citation type="submission" date="2023-04" db="EMBL/GenBank/DDBJ databases">
        <title>Phytophthora fragariaefolia NBRC 109709.</title>
        <authorList>
            <person name="Ichikawa N."/>
            <person name="Sato H."/>
            <person name="Tonouchi N."/>
        </authorList>
    </citation>
    <scope>NUCLEOTIDE SEQUENCE</scope>
    <source>
        <strain evidence="1">NBRC 109709</strain>
    </source>
</reference>
<gene>
    <name evidence="1" type="ORF">Pfra01_003049800</name>
</gene>
<name>A0A9W6YJZ8_9STRA</name>
<sequence>MLSTTAQVIDRLNSQWDDEATNLVTSHENFGEVARHIEDETSDSDSPILAEYIAAVGDDTLKGMTNFTALELDALWALVEGALTIMWTQ</sequence>
<dbReference type="AlphaFoldDB" id="A0A9W6YJZ8"/>
<evidence type="ECO:0000313" key="2">
    <source>
        <dbReference type="Proteomes" id="UP001165121"/>
    </source>
</evidence>
<proteinExistence type="predicted"/>
<keyword evidence="2" id="KW-1185">Reference proteome</keyword>